<evidence type="ECO:0000256" key="3">
    <source>
        <dbReference type="ARBA" id="ARBA00022490"/>
    </source>
</evidence>
<dbReference type="EC" id="2.8.1.4" evidence="14 19"/>
<feature type="binding site" evidence="19">
    <location>
        <begin position="217"/>
        <end position="218"/>
    </location>
    <ligand>
        <name>ATP</name>
        <dbReference type="ChEBI" id="CHEBI:30616"/>
    </ligand>
</feature>
<dbReference type="Pfam" id="PF22025">
    <property type="entry name" value="ThiI_fer"/>
    <property type="match status" value="1"/>
</dbReference>
<feature type="binding site" evidence="19">
    <location>
        <begin position="192"/>
        <end position="193"/>
    </location>
    <ligand>
        <name>ATP</name>
        <dbReference type="ChEBI" id="CHEBI:30616"/>
    </ligand>
</feature>
<evidence type="ECO:0000256" key="16">
    <source>
        <dbReference type="ARBA" id="ARBA00075337"/>
    </source>
</evidence>
<dbReference type="InterPro" id="IPR003720">
    <property type="entry name" value="tRNA_STrfase"/>
</dbReference>
<evidence type="ECO:0000313" key="22">
    <source>
        <dbReference type="Proteomes" id="UP000620366"/>
    </source>
</evidence>
<dbReference type="EMBL" id="JACRSP010000003">
    <property type="protein sequence ID" value="MBC8536677.1"/>
    <property type="molecule type" value="Genomic_DNA"/>
</dbReference>
<evidence type="ECO:0000256" key="11">
    <source>
        <dbReference type="ARBA" id="ARBA00052330"/>
    </source>
</evidence>
<dbReference type="SMART" id="SM00981">
    <property type="entry name" value="THUMP"/>
    <property type="match status" value="1"/>
</dbReference>
<name>A0A926DF37_9FIRM</name>
<dbReference type="PANTHER" id="PTHR43209:SF1">
    <property type="entry name" value="TRNA SULFURTRANSFERASE"/>
    <property type="match status" value="1"/>
</dbReference>
<dbReference type="NCBIfam" id="TIGR00342">
    <property type="entry name" value="tRNA uracil 4-sulfurtransferase ThiI"/>
    <property type="match status" value="1"/>
</dbReference>
<evidence type="ECO:0000256" key="18">
    <source>
        <dbReference type="ARBA" id="ARBA00080570"/>
    </source>
</evidence>
<evidence type="ECO:0000256" key="2">
    <source>
        <dbReference type="ARBA" id="ARBA00004948"/>
    </source>
</evidence>
<keyword evidence="4 19" id="KW-0820">tRNA-binding</keyword>
<dbReference type="SUPFAM" id="SSF52402">
    <property type="entry name" value="Adenine nucleotide alpha hydrolases-like"/>
    <property type="match status" value="1"/>
</dbReference>
<evidence type="ECO:0000256" key="19">
    <source>
        <dbReference type="HAMAP-Rule" id="MF_00021"/>
    </source>
</evidence>
<evidence type="ECO:0000256" key="15">
    <source>
        <dbReference type="ARBA" id="ARBA00071867"/>
    </source>
</evidence>
<evidence type="ECO:0000256" key="4">
    <source>
        <dbReference type="ARBA" id="ARBA00022555"/>
    </source>
</evidence>
<evidence type="ECO:0000256" key="10">
    <source>
        <dbReference type="ARBA" id="ARBA00050570"/>
    </source>
</evidence>
<dbReference type="InterPro" id="IPR004114">
    <property type="entry name" value="THUMP_dom"/>
</dbReference>
<evidence type="ECO:0000256" key="12">
    <source>
        <dbReference type="ARBA" id="ARBA00058382"/>
    </source>
</evidence>
<comment type="catalytic activity">
    <reaction evidence="11 19">
        <text>[ThiS sulfur-carrier protein]-C-terminal Gly-Gly-AMP + S-sulfanyl-L-cysteinyl-[cysteine desulfurase] + AH2 = [ThiS sulfur-carrier protein]-C-terminal-Gly-aminoethanethioate + L-cysteinyl-[cysteine desulfurase] + A + AMP + 2 H(+)</text>
        <dbReference type="Rhea" id="RHEA:43340"/>
        <dbReference type="Rhea" id="RHEA-COMP:12157"/>
        <dbReference type="Rhea" id="RHEA-COMP:12158"/>
        <dbReference type="Rhea" id="RHEA-COMP:12910"/>
        <dbReference type="Rhea" id="RHEA-COMP:19908"/>
        <dbReference type="ChEBI" id="CHEBI:13193"/>
        <dbReference type="ChEBI" id="CHEBI:15378"/>
        <dbReference type="ChEBI" id="CHEBI:17499"/>
        <dbReference type="ChEBI" id="CHEBI:29950"/>
        <dbReference type="ChEBI" id="CHEBI:61963"/>
        <dbReference type="ChEBI" id="CHEBI:90618"/>
        <dbReference type="ChEBI" id="CHEBI:232372"/>
        <dbReference type="ChEBI" id="CHEBI:456215"/>
    </reaction>
</comment>
<comment type="caution">
    <text evidence="21">The sequence shown here is derived from an EMBL/GenBank/DDBJ whole genome shotgun (WGS) entry which is preliminary data.</text>
</comment>
<keyword evidence="22" id="KW-1185">Reference proteome</keyword>
<dbReference type="PROSITE" id="PS51165">
    <property type="entry name" value="THUMP"/>
    <property type="match status" value="1"/>
</dbReference>
<feature type="domain" description="THUMP" evidence="20">
    <location>
        <begin position="69"/>
        <end position="174"/>
    </location>
</feature>
<keyword evidence="9 19" id="KW-0784">Thiamine biosynthesis</keyword>
<dbReference type="Pfam" id="PF02926">
    <property type="entry name" value="THUMP"/>
    <property type="match status" value="1"/>
</dbReference>
<protein>
    <recommendedName>
        <fullName evidence="15 19">Probable tRNA sulfurtransferase</fullName>
        <ecNumber evidence="14 19">2.8.1.4</ecNumber>
    </recommendedName>
    <alternativeName>
        <fullName evidence="16 19">Sulfur carrier protein ThiS sulfurtransferase</fullName>
    </alternativeName>
    <alternativeName>
        <fullName evidence="17 19">Thiamine biosynthesis protein ThiI</fullName>
    </alternativeName>
    <alternativeName>
        <fullName evidence="18 19">tRNA 4-thiouridine synthase</fullName>
    </alternativeName>
</protein>
<dbReference type="GO" id="GO:0005524">
    <property type="term" value="F:ATP binding"/>
    <property type="evidence" value="ECO:0007669"/>
    <property type="project" value="UniProtKB-UniRule"/>
</dbReference>
<dbReference type="InterPro" id="IPR049962">
    <property type="entry name" value="THUMP_ThiI"/>
</dbReference>
<accession>A0A926DF37</accession>
<dbReference type="GO" id="GO:0004810">
    <property type="term" value="F:CCA tRNA nucleotidyltransferase activity"/>
    <property type="evidence" value="ECO:0007669"/>
    <property type="project" value="InterPro"/>
</dbReference>
<dbReference type="GO" id="GO:0052837">
    <property type="term" value="P:thiazole biosynthetic process"/>
    <property type="evidence" value="ECO:0007669"/>
    <property type="project" value="TreeGrafter"/>
</dbReference>
<keyword evidence="5 19" id="KW-0808">Transferase</keyword>
<dbReference type="GO" id="GO:0009229">
    <property type="term" value="P:thiamine diphosphate biosynthetic process"/>
    <property type="evidence" value="ECO:0007669"/>
    <property type="project" value="UniProtKB-UniRule"/>
</dbReference>
<feature type="binding site" evidence="19">
    <location>
        <position position="296"/>
    </location>
    <ligand>
        <name>ATP</name>
        <dbReference type="ChEBI" id="CHEBI:30616"/>
    </ligand>
</feature>
<keyword evidence="7 19" id="KW-0067">ATP-binding</keyword>
<gene>
    <name evidence="19 21" type="primary">thiI</name>
    <name evidence="21" type="ORF">H8695_08270</name>
</gene>
<comment type="function">
    <text evidence="12 19">Catalyzes the ATP-dependent transfer of a sulfur to tRNA to produce 4-thiouridine in position 8 of tRNAs, which functions as a near-UV photosensor. Also catalyzes the transfer of sulfur to the sulfur carrier protein ThiS, forming ThiS-thiocarboxylate. This is a step in the synthesis of thiazole, in the thiamine biosynthesis pathway. The sulfur is donated as persulfide by IscS.</text>
</comment>
<dbReference type="GO" id="GO:0009228">
    <property type="term" value="P:thiamine biosynthetic process"/>
    <property type="evidence" value="ECO:0007669"/>
    <property type="project" value="UniProtKB-KW"/>
</dbReference>
<dbReference type="InterPro" id="IPR049961">
    <property type="entry name" value="ThiI_N"/>
</dbReference>
<dbReference type="Pfam" id="PF02568">
    <property type="entry name" value="ThiI"/>
    <property type="match status" value="1"/>
</dbReference>
<reference evidence="21" key="1">
    <citation type="submission" date="2020-08" db="EMBL/GenBank/DDBJ databases">
        <title>Genome public.</title>
        <authorList>
            <person name="Liu C."/>
            <person name="Sun Q."/>
        </authorList>
    </citation>
    <scope>NUCLEOTIDE SEQUENCE</scope>
    <source>
        <strain evidence="21">BX7</strain>
    </source>
</reference>
<dbReference type="HAMAP" id="MF_00021">
    <property type="entry name" value="ThiI"/>
    <property type="match status" value="1"/>
</dbReference>
<dbReference type="CDD" id="cd01712">
    <property type="entry name" value="PPase_ThiI"/>
    <property type="match status" value="1"/>
</dbReference>
<evidence type="ECO:0000256" key="7">
    <source>
        <dbReference type="ARBA" id="ARBA00022840"/>
    </source>
</evidence>
<comment type="pathway">
    <text evidence="2 19">Cofactor biosynthesis; thiamine diphosphate biosynthesis.</text>
</comment>
<dbReference type="InterPro" id="IPR020536">
    <property type="entry name" value="ThiI_AANH"/>
</dbReference>
<dbReference type="CDD" id="cd11716">
    <property type="entry name" value="THUMP_ThiI"/>
    <property type="match status" value="1"/>
</dbReference>
<dbReference type="InterPro" id="IPR050102">
    <property type="entry name" value="tRNA_sulfurtransferase_ThiI"/>
</dbReference>
<evidence type="ECO:0000256" key="1">
    <source>
        <dbReference type="ARBA" id="ARBA00004496"/>
    </source>
</evidence>
<evidence type="ECO:0000259" key="20">
    <source>
        <dbReference type="PROSITE" id="PS51165"/>
    </source>
</evidence>
<keyword evidence="6 19" id="KW-0547">Nucleotide-binding</keyword>
<feature type="binding site" evidence="19">
    <location>
        <position position="305"/>
    </location>
    <ligand>
        <name>ATP</name>
        <dbReference type="ChEBI" id="CHEBI:30616"/>
    </ligand>
</feature>
<comment type="catalytic activity">
    <reaction evidence="10 19">
        <text>[ThiI sulfur-carrier protein]-S-sulfanyl-L-cysteine + a uridine in tRNA + 2 reduced [2Fe-2S]-[ferredoxin] + ATP + H(+) = [ThiI sulfur-carrier protein]-L-cysteine + a 4-thiouridine in tRNA + 2 oxidized [2Fe-2S]-[ferredoxin] + AMP + diphosphate</text>
        <dbReference type="Rhea" id="RHEA:24176"/>
        <dbReference type="Rhea" id="RHEA-COMP:10000"/>
        <dbReference type="Rhea" id="RHEA-COMP:10001"/>
        <dbReference type="Rhea" id="RHEA-COMP:13337"/>
        <dbReference type="Rhea" id="RHEA-COMP:13338"/>
        <dbReference type="Rhea" id="RHEA-COMP:13339"/>
        <dbReference type="Rhea" id="RHEA-COMP:13340"/>
        <dbReference type="ChEBI" id="CHEBI:15378"/>
        <dbReference type="ChEBI" id="CHEBI:29950"/>
        <dbReference type="ChEBI" id="CHEBI:30616"/>
        <dbReference type="ChEBI" id="CHEBI:33019"/>
        <dbReference type="ChEBI" id="CHEBI:33737"/>
        <dbReference type="ChEBI" id="CHEBI:33738"/>
        <dbReference type="ChEBI" id="CHEBI:61963"/>
        <dbReference type="ChEBI" id="CHEBI:65315"/>
        <dbReference type="ChEBI" id="CHEBI:136798"/>
        <dbReference type="ChEBI" id="CHEBI:456215"/>
        <dbReference type="EC" id="2.8.1.4"/>
    </reaction>
</comment>
<dbReference type="Proteomes" id="UP000620366">
    <property type="component" value="Unassembled WGS sequence"/>
</dbReference>
<comment type="similarity">
    <text evidence="13 19">Belongs to the ThiI family.</text>
</comment>
<evidence type="ECO:0000256" key="5">
    <source>
        <dbReference type="ARBA" id="ARBA00022679"/>
    </source>
</evidence>
<organism evidence="21 22">
    <name type="scientific">Feifania hominis</name>
    <dbReference type="NCBI Taxonomy" id="2763660"/>
    <lineage>
        <taxon>Bacteria</taxon>
        <taxon>Bacillati</taxon>
        <taxon>Bacillota</taxon>
        <taxon>Clostridia</taxon>
        <taxon>Eubacteriales</taxon>
        <taxon>Feifaniaceae</taxon>
        <taxon>Feifania</taxon>
    </lineage>
</organism>
<dbReference type="InterPro" id="IPR014729">
    <property type="entry name" value="Rossmann-like_a/b/a_fold"/>
</dbReference>
<dbReference type="GO" id="GO:0000049">
    <property type="term" value="F:tRNA binding"/>
    <property type="evidence" value="ECO:0007669"/>
    <property type="project" value="UniProtKB-UniRule"/>
</dbReference>
<evidence type="ECO:0000256" key="9">
    <source>
        <dbReference type="ARBA" id="ARBA00022977"/>
    </source>
</evidence>
<evidence type="ECO:0000256" key="14">
    <source>
        <dbReference type="ARBA" id="ARBA00066827"/>
    </source>
</evidence>
<evidence type="ECO:0000256" key="6">
    <source>
        <dbReference type="ARBA" id="ARBA00022741"/>
    </source>
</evidence>
<dbReference type="GO" id="GO:0140741">
    <property type="term" value="F:tRNA-uracil-4 sulfurtransferase activity"/>
    <property type="evidence" value="ECO:0007669"/>
    <property type="project" value="UniProtKB-EC"/>
</dbReference>
<dbReference type="Gene3D" id="3.30.2130.30">
    <property type="match status" value="1"/>
</dbReference>
<proteinExistence type="inferred from homology"/>
<dbReference type="GO" id="GO:0002937">
    <property type="term" value="P:tRNA 4-thiouridine biosynthesis"/>
    <property type="evidence" value="ECO:0007669"/>
    <property type="project" value="TreeGrafter"/>
</dbReference>
<keyword evidence="8 19" id="KW-0694">RNA-binding</keyword>
<evidence type="ECO:0000256" key="17">
    <source>
        <dbReference type="ARBA" id="ARBA00077849"/>
    </source>
</evidence>
<dbReference type="InterPro" id="IPR054173">
    <property type="entry name" value="ThiI_fer"/>
</dbReference>
<evidence type="ECO:0000256" key="13">
    <source>
        <dbReference type="ARBA" id="ARBA00061472"/>
    </source>
</evidence>
<evidence type="ECO:0000256" key="8">
    <source>
        <dbReference type="ARBA" id="ARBA00022884"/>
    </source>
</evidence>
<dbReference type="AlphaFoldDB" id="A0A926DF37"/>
<dbReference type="SUPFAM" id="SSF143437">
    <property type="entry name" value="THUMP domain-like"/>
    <property type="match status" value="1"/>
</dbReference>
<dbReference type="FunFam" id="3.40.50.620:FF:000053">
    <property type="entry name" value="Probable tRNA sulfurtransferase"/>
    <property type="match status" value="1"/>
</dbReference>
<dbReference type="GO" id="GO:0005829">
    <property type="term" value="C:cytosol"/>
    <property type="evidence" value="ECO:0007669"/>
    <property type="project" value="TreeGrafter"/>
</dbReference>
<sequence>MKEVILVKYGEIVLKGQNRLYFDNILQRNIRYRLKSLGAFQYKFAQSTLYITPPEAADDPFGFSESVTDQAVERLLKIFGIASVSVAAVTEKQLAAISQAACERFGEVLRAARTFKVEAKRSDKTFPMTSMELMREVGGDILERFPHLKVDVHNPEVTVVVEIRDFAAYVHAKNLRGAGGLPVGCNGMAALMLSGGIDSPVAGHMMAKRGMKLVGVHFHSYPYTSDKAKEKVLRLAKAMTPYCGGFPVFVVPFTKIQEQIKAHCDTENFTIVMRRLMMKITERIALREGCQAIVTGESLGQVASQTVQGIAVSNAAAERLPVLRPLIGMDKDEIIALSRRIGTFDISIEPYEDCCALFSPKHPNTKPLLEAIEREERKLPLEELIDEAVRGAEIHNISLK</sequence>
<comment type="subcellular location">
    <subcellularLocation>
        <location evidence="1 19">Cytoplasm</location>
    </subcellularLocation>
</comment>
<dbReference type="RefSeq" id="WP_249300513.1">
    <property type="nucleotide sequence ID" value="NZ_JACRSP010000003.1"/>
</dbReference>
<feature type="binding site" evidence="19">
    <location>
        <position position="274"/>
    </location>
    <ligand>
        <name>ATP</name>
        <dbReference type="ChEBI" id="CHEBI:30616"/>
    </ligand>
</feature>
<dbReference type="PANTHER" id="PTHR43209">
    <property type="entry name" value="TRNA SULFURTRANSFERASE"/>
    <property type="match status" value="1"/>
</dbReference>
<keyword evidence="3 19" id="KW-0963">Cytoplasm</keyword>
<dbReference type="Gene3D" id="3.40.50.620">
    <property type="entry name" value="HUPs"/>
    <property type="match status" value="1"/>
</dbReference>
<evidence type="ECO:0000313" key="21">
    <source>
        <dbReference type="EMBL" id="MBC8536677.1"/>
    </source>
</evidence>